<dbReference type="CDD" id="cd09294">
    <property type="entry name" value="SmpB"/>
    <property type="match status" value="1"/>
</dbReference>
<reference evidence="4 5" key="1">
    <citation type="submission" date="2018-03" db="EMBL/GenBank/DDBJ databases">
        <title>Genomic Encyclopedia of Type Strains, Phase III (KMG-III): the genomes of soil and plant-associated and newly described type strains.</title>
        <authorList>
            <person name="Whitman W."/>
        </authorList>
    </citation>
    <scope>NUCLEOTIDE SEQUENCE [LARGE SCALE GENOMIC DNA]</scope>
    <source>
        <strain evidence="4 5">CGMCC 1.12700</strain>
    </source>
</reference>
<evidence type="ECO:0000256" key="2">
    <source>
        <dbReference type="ARBA" id="ARBA00022884"/>
    </source>
</evidence>
<name>A0A2P8CV43_9BACT</name>
<keyword evidence="1 3" id="KW-0963">Cytoplasm</keyword>
<evidence type="ECO:0000313" key="4">
    <source>
        <dbReference type="EMBL" id="PSK88822.1"/>
    </source>
</evidence>
<evidence type="ECO:0000313" key="5">
    <source>
        <dbReference type="Proteomes" id="UP000240572"/>
    </source>
</evidence>
<dbReference type="PROSITE" id="PS01317">
    <property type="entry name" value="SSRP"/>
    <property type="match status" value="1"/>
</dbReference>
<comment type="caution">
    <text evidence="4">The sequence shown here is derived from an EMBL/GenBank/DDBJ whole genome shotgun (WGS) entry which is preliminary data.</text>
</comment>
<comment type="similarity">
    <text evidence="3">Belongs to the SmpB family.</text>
</comment>
<dbReference type="HAMAP" id="MF_00023">
    <property type="entry name" value="SmpB"/>
    <property type="match status" value="1"/>
</dbReference>
<dbReference type="InterPro" id="IPR020081">
    <property type="entry name" value="SsrA-bd_prot_CS"/>
</dbReference>
<dbReference type="OrthoDB" id="9805462at2"/>
<dbReference type="GO" id="GO:0070930">
    <property type="term" value="P:trans-translation-dependent protein tagging"/>
    <property type="evidence" value="ECO:0007669"/>
    <property type="project" value="TreeGrafter"/>
</dbReference>
<comment type="function">
    <text evidence="3">Required for rescue of stalled ribosomes mediated by trans-translation. Binds to transfer-messenger RNA (tmRNA), required for stable association of tmRNA with ribosomes. tmRNA and SmpB together mimic tRNA shape, replacing the anticodon stem-loop with SmpB. tmRNA is encoded by the ssrA gene; the 2 termini fold to resemble tRNA(Ala) and it encodes a 'tag peptide', a short internal open reading frame. During trans-translation Ala-aminoacylated tmRNA acts like a tRNA, entering the A-site of stalled ribosomes, displacing the stalled mRNA. The ribosome then switches to translate the ORF on the tmRNA; the nascent peptide is terminated with the 'tag peptide' encoded by the tmRNA and targeted for degradation. The ribosome is freed to recommence translation, which seems to be the essential function of trans-translation.</text>
</comment>
<dbReference type="InterPro" id="IPR000037">
    <property type="entry name" value="SsrA-bd_prot"/>
</dbReference>
<dbReference type="EMBL" id="PYGD01000014">
    <property type="protein sequence ID" value="PSK88822.1"/>
    <property type="molecule type" value="Genomic_DNA"/>
</dbReference>
<dbReference type="PANTHER" id="PTHR30308:SF2">
    <property type="entry name" value="SSRA-BINDING PROTEIN"/>
    <property type="match status" value="1"/>
</dbReference>
<proteinExistence type="inferred from homology"/>
<accession>A0A2P8CV43</accession>
<dbReference type="SUPFAM" id="SSF74982">
    <property type="entry name" value="Small protein B (SmpB)"/>
    <property type="match status" value="1"/>
</dbReference>
<dbReference type="InterPro" id="IPR023620">
    <property type="entry name" value="SmpB"/>
</dbReference>
<comment type="subcellular location">
    <subcellularLocation>
        <location evidence="3">Cytoplasm</location>
    </subcellularLocation>
    <text evidence="3">The tmRNA-SmpB complex associates with stalled 70S ribosomes.</text>
</comment>
<dbReference type="GO" id="GO:0003723">
    <property type="term" value="F:RNA binding"/>
    <property type="evidence" value="ECO:0007669"/>
    <property type="project" value="UniProtKB-UniRule"/>
</dbReference>
<organism evidence="4 5">
    <name type="scientific">Taibaiella chishuiensis</name>
    <dbReference type="NCBI Taxonomy" id="1434707"/>
    <lineage>
        <taxon>Bacteria</taxon>
        <taxon>Pseudomonadati</taxon>
        <taxon>Bacteroidota</taxon>
        <taxon>Chitinophagia</taxon>
        <taxon>Chitinophagales</taxon>
        <taxon>Chitinophagaceae</taxon>
        <taxon>Taibaiella</taxon>
    </lineage>
</organism>
<gene>
    <name evidence="3" type="primary">smpB</name>
    <name evidence="4" type="ORF">B0I18_11433</name>
</gene>
<dbReference type="NCBIfam" id="NF003843">
    <property type="entry name" value="PRK05422.1"/>
    <property type="match status" value="1"/>
</dbReference>
<dbReference type="GO" id="GO:0005829">
    <property type="term" value="C:cytosol"/>
    <property type="evidence" value="ECO:0007669"/>
    <property type="project" value="TreeGrafter"/>
</dbReference>
<dbReference type="RefSeq" id="WP_106525181.1">
    <property type="nucleotide sequence ID" value="NZ_PYGD01000014.1"/>
</dbReference>
<sequence>MTKPNASSSKGVYLKNKPATFEFAIEDKLTAGVVLTGSEIKSVRLGKVSFNDSYCFFHKNELWIRSLHIAEYVNAGYAGHDPRRERKLLLTKKEIKKWMQKIKEKGLTIVPLSMYINEKGYAKLDIGLGRGKKQYDKRETIKNRDAERDLKSKNW</sequence>
<dbReference type="Pfam" id="PF01668">
    <property type="entry name" value="SmpB"/>
    <property type="match status" value="1"/>
</dbReference>
<dbReference type="GO" id="GO:0070929">
    <property type="term" value="P:trans-translation"/>
    <property type="evidence" value="ECO:0007669"/>
    <property type="project" value="UniProtKB-UniRule"/>
</dbReference>
<evidence type="ECO:0000256" key="3">
    <source>
        <dbReference type="HAMAP-Rule" id="MF_00023"/>
    </source>
</evidence>
<dbReference type="NCBIfam" id="TIGR00086">
    <property type="entry name" value="smpB"/>
    <property type="match status" value="1"/>
</dbReference>
<dbReference type="Gene3D" id="2.40.280.10">
    <property type="match status" value="1"/>
</dbReference>
<keyword evidence="2 3" id="KW-0694">RNA-binding</keyword>
<dbReference type="AlphaFoldDB" id="A0A2P8CV43"/>
<protein>
    <recommendedName>
        <fullName evidence="3">SsrA-binding protein</fullName>
    </recommendedName>
    <alternativeName>
        <fullName evidence="3">Small protein B</fullName>
    </alternativeName>
</protein>
<dbReference type="Proteomes" id="UP000240572">
    <property type="component" value="Unassembled WGS sequence"/>
</dbReference>
<evidence type="ECO:0000256" key="1">
    <source>
        <dbReference type="ARBA" id="ARBA00022490"/>
    </source>
</evidence>
<dbReference type="PANTHER" id="PTHR30308">
    <property type="entry name" value="TMRNA-BINDING COMPONENT OF TRANS-TRANSLATION TAGGING COMPLEX"/>
    <property type="match status" value="1"/>
</dbReference>
<keyword evidence="5" id="KW-1185">Reference proteome</keyword>